<dbReference type="Proteomes" id="UP000192468">
    <property type="component" value="Unassembled WGS sequence"/>
</dbReference>
<feature type="domain" description="Purine catabolism PurC-like" evidence="1">
    <location>
        <begin position="10"/>
        <end position="125"/>
    </location>
</feature>
<evidence type="ECO:0000259" key="2">
    <source>
        <dbReference type="Pfam" id="PF13556"/>
    </source>
</evidence>
<dbReference type="InterPro" id="IPR025736">
    <property type="entry name" value="PucR_C-HTH_dom"/>
</dbReference>
<evidence type="ECO:0000313" key="4">
    <source>
        <dbReference type="Proteomes" id="UP000192468"/>
    </source>
</evidence>
<dbReference type="OrthoDB" id="212459at2"/>
<dbReference type="Pfam" id="PF07905">
    <property type="entry name" value="PucR"/>
    <property type="match status" value="1"/>
</dbReference>
<dbReference type="InterPro" id="IPR042070">
    <property type="entry name" value="PucR_C-HTH_sf"/>
</dbReference>
<evidence type="ECO:0000313" key="3">
    <source>
        <dbReference type="EMBL" id="SMC26783.1"/>
    </source>
</evidence>
<dbReference type="STRING" id="1121291.SAMN02745134_02941"/>
<organism evidence="3 4">
    <name type="scientific">Clostridium acidisoli DSM 12555</name>
    <dbReference type="NCBI Taxonomy" id="1121291"/>
    <lineage>
        <taxon>Bacteria</taxon>
        <taxon>Bacillati</taxon>
        <taxon>Bacillota</taxon>
        <taxon>Clostridia</taxon>
        <taxon>Eubacteriales</taxon>
        <taxon>Clostridiaceae</taxon>
        <taxon>Clostridium</taxon>
    </lineage>
</organism>
<proteinExistence type="predicted"/>
<gene>
    <name evidence="3" type="ORF">SAMN02745134_02941</name>
</gene>
<dbReference type="Pfam" id="PF13556">
    <property type="entry name" value="HTH_30"/>
    <property type="match status" value="1"/>
</dbReference>
<keyword evidence="4" id="KW-1185">Reference proteome</keyword>
<accession>A0A1W1XS51</accession>
<evidence type="ECO:0000259" key="1">
    <source>
        <dbReference type="Pfam" id="PF07905"/>
    </source>
</evidence>
<protein>
    <submittedName>
        <fullName evidence="3">PucR C-terminal helix-turn-helix domain-containing protein</fullName>
    </submittedName>
</protein>
<dbReference type="RefSeq" id="WP_084116736.1">
    <property type="nucleotide sequence ID" value="NZ_FWXH01000014.1"/>
</dbReference>
<dbReference type="EMBL" id="FWXH01000014">
    <property type="protein sequence ID" value="SMC26783.1"/>
    <property type="molecule type" value="Genomic_DNA"/>
</dbReference>
<reference evidence="3 4" key="1">
    <citation type="submission" date="2017-04" db="EMBL/GenBank/DDBJ databases">
        <authorList>
            <person name="Afonso C.L."/>
            <person name="Miller P.J."/>
            <person name="Scott M.A."/>
            <person name="Spackman E."/>
            <person name="Goraichik I."/>
            <person name="Dimitrov K.M."/>
            <person name="Suarez D.L."/>
            <person name="Swayne D.E."/>
        </authorList>
    </citation>
    <scope>NUCLEOTIDE SEQUENCE [LARGE SCALE GENOMIC DNA]</scope>
    <source>
        <strain evidence="3 4">DSM 12555</strain>
    </source>
</reference>
<dbReference type="Gene3D" id="1.10.10.2840">
    <property type="entry name" value="PucR C-terminal helix-turn-helix domain"/>
    <property type="match status" value="1"/>
</dbReference>
<dbReference type="AlphaFoldDB" id="A0A1W1XS51"/>
<sequence>MAFLVRNIIDYNLLEGATIAAGKAGDNSEILWINLMEILDALDSLQKGELLITTGYQIDNEKLYKDIILRLKAKGLAGLAIQTGYYISEIPKYIIETADKYNFPVIDLPQNLTFSYITRTLIDNINLQFNLSSDSDFINLKNKLETVLIDNSSNTNKLLTSESLYPLHLFLLSISSDNNIITNDVVLKAVDKINSYFSGIHSETKLEWCGKKILYIVSLENGLNVQNVYFDLSKILKSLTTEFNMTFLIGTSVLNSLKDLISSFNDALASQQILKKLGTKKGICSFEDIELFKMFDILHHSDLSIKFAYDTLKPVLDYDLLHKTSYFETLKLYLINECSIAETCSKLFIHRHTLKNRLNKISEICKIDFESYYSKMRFSMSIFIYDHFIG</sequence>
<dbReference type="PANTHER" id="PTHR33744">
    <property type="entry name" value="CARBOHYDRATE DIACID REGULATOR"/>
    <property type="match status" value="1"/>
</dbReference>
<name>A0A1W1XS51_9CLOT</name>
<dbReference type="InterPro" id="IPR012914">
    <property type="entry name" value="PucR_dom"/>
</dbReference>
<feature type="domain" description="PucR C-terminal helix-turn-helix" evidence="2">
    <location>
        <begin position="327"/>
        <end position="380"/>
    </location>
</feature>
<dbReference type="InterPro" id="IPR051448">
    <property type="entry name" value="CdaR-like_regulators"/>
</dbReference>